<dbReference type="GO" id="GO:0050660">
    <property type="term" value="F:flavin adenine dinucleotide binding"/>
    <property type="evidence" value="ECO:0007669"/>
    <property type="project" value="InterPro"/>
</dbReference>
<dbReference type="PANTHER" id="PTHR11552">
    <property type="entry name" value="GLUCOSE-METHANOL-CHOLINE GMC OXIDOREDUCTASE"/>
    <property type="match status" value="1"/>
</dbReference>
<keyword evidence="9" id="KW-1185">Reference proteome</keyword>
<dbReference type="PIRSF" id="PIRSF000137">
    <property type="entry name" value="Alcohol_oxidase"/>
    <property type="match status" value="1"/>
</dbReference>
<dbReference type="OrthoDB" id="269227at2759"/>
<evidence type="ECO:0000313" key="9">
    <source>
        <dbReference type="Proteomes" id="UP000094527"/>
    </source>
</evidence>
<reference evidence="8 9" key="1">
    <citation type="journal article" date="2016" name="Genome Biol. Evol.">
        <title>Gene Family Evolution Reflects Adaptation to Soil Environmental Stressors in the Genome of the Collembolan Orchesella cincta.</title>
        <authorList>
            <person name="Faddeeva-Vakhrusheva A."/>
            <person name="Derks M.F."/>
            <person name="Anvar S.Y."/>
            <person name="Agamennone V."/>
            <person name="Suring W."/>
            <person name="Smit S."/>
            <person name="van Straalen N.M."/>
            <person name="Roelofs D."/>
        </authorList>
    </citation>
    <scope>NUCLEOTIDE SEQUENCE [LARGE SCALE GENOMIC DNA]</scope>
    <source>
        <tissue evidence="8">Mixed pool</tissue>
    </source>
</reference>
<evidence type="ECO:0000256" key="1">
    <source>
        <dbReference type="ARBA" id="ARBA00001974"/>
    </source>
</evidence>
<proteinExistence type="inferred from homology"/>
<feature type="domain" description="Glucose-methanol-choline oxidoreductase C-terminal" evidence="7">
    <location>
        <begin position="460"/>
        <end position="581"/>
    </location>
</feature>
<accession>A0A1D2MRP6</accession>
<comment type="similarity">
    <text evidence="2">Belongs to the GMC oxidoreductase family.</text>
</comment>
<evidence type="ECO:0000256" key="4">
    <source>
        <dbReference type="ARBA" id="ARBA00022827"/>
    </source>
</evidence>
<keyword evidence="4 5" id="KW-0274">FAD</keyword>
<dbReference type="AlphaFoldDB" id="A0A1D2MRP6"/>
<dbReference type="Gene3D" id="3.50.50.60">
    <property type="entry name" value="FAD/NAD(P)-binding domain"/>
    <property type="match status" value="1"/>
</dbReference>
<gene>
    <name evidence="8" type="ORF">Ocin01_10933</name>
</gene>
<feature type="binding site" evidence="5">
    <location>
        <begin position="133"/>
        <end position="136"/>
    </location>
    <ligand>
        <name>FAD</name>
        <dbReference type="ChEBI" id="CHEBI:57692"/>
    </ligand>
</feature>
<name>A0A1D2MRP6_ORCCI</name>
<evidence type="ECO:0000259" key="6">
    <source>
        <dbReference type="Pfam" id="PF00732"/>
    </source>
</evidence>
<evidence type="ECO:0000256" key="3">
    <source>
        <dbReference type="ARBA" id="ARBA00022630"/>
    </source>
</evidence>
<dbReference type="PANTHER" id="PTHR11552:SF147">
    <property type="entry name" value="CHOLINE DEHYDROGENASE, MITOCHONDRIAL"/>
    <property type="match status" value="1"/>
</dbReference>
<evidence type="ECO:0000256" key="2">
    <source>
        <dbReference type="ARBA" id="ARBA00010790"/>
    </source>
</evidence>
<dbReference type="EMBL" id="LJIJ01000626">
    <property type="protein sequence ID" value="ODM95747.1"/>
    <property type="molecule type" value="Genomic_DNA"/>
</dbReference>
<dbReference type="SUPFAM" id="SSF51905">
    <property type="entry name" value="FAD/NAD(P)-binding domain"/>
    <property type="match status" value="1"/>
</dbReference>
<sequence>MKLAAFVFGAIPLLIQFYSKKYLQEDKTATLTELENDLNLPRFKEFDFIVVGAGPAGCIIAGRLSERFNVLLLEAGGEPVPASQVPFFAIPVATDRDTNYFWPSLPQRYAAQDTDGIITVHLGKMFGGSDSHNEMVHLRGSPHDYDNYARILNDSSWRYENVLEHFKKYENFIGALFTGEYEENYGHGGPITIDTDVPAFLPIWFDVARELGYPVGDPNGFQKESFAPMAKNIKNGQRSNAYNEYIKPYKNTRQNLTVLPYSTATQILIDDNKNAYGVLYERHGIPQIAHASKEVIISAGIFSSPLLLMKSGVGPRDQLEEAGVPVKHELASVGQNLGDHLHLSISDIQYNASILPYVPRMPEDREFEDMLQEYIETGEGILGILQEGVVGYVVSSRAKQAGEETWPDIQFAYDPMCPAPSGDDLPTSCFYLFNGRTKMRGEMRLNATAYKNGVKNDVELALIDYRVFEGEAASDMDVLLEGIDNWMRVINSTTMQKFGTVYAQEPHPSCTQHEFLSQDYWRCFVTRTVSLGLHGVGTCSLGSVLDSKFRVQGISGLRVADASVFPVVPNSNLNSPIMMMAEKASADILQTWV</sequence>
<evidence type="ECO:0000259" key="7">
    <source>
        <dbReference type="Pfam" id="PF05199"/>
    </source>
</evidence>
<evidence type="ECO:0000313" key="8">
    <source>
        <dbReference type="EMBL" id="ODM95747.1"/>
    </source>
</evidence>
<evidence type="ECO:0000256" key="5">
    <source>
        <dbReference type="PIRSR" id="PIRSR000137-2"/>
    </source>
</evidence>
<dbReference type="Gene3D" id="3.30.560.10">
    <property type="entry name" value="Glucose Oxidase, domain 3"/>
    <property type="match status" value="1"/>
</dbReference>
<dbReference type="STRING" id="48709.A0A1D2MRP6"/>
<dbReference type="SUPFAM" id="SSF54373">
    <property type="entry name" value="FAD-linked reductases, C-terminal domain"/>
    <property type="match status" value="1"/>
</dbReference>
<dbReference type="OMA" id="DANWRVK"/>
<protein>
    <submittedName>
        <fullName evidence="8">Oxygen-dependent choline dehydrogenase 1</fullName>
    </submittedName>
</protein>
<dbReference type="GO" id="GO:0016614">
    <property type="term" value="F:oxidoreductase activity, acting on CH-OH group of donors"/>
    <property type="evidence" value="ECO:0007669"/>
    <property type="project" value="InterPro"/>
</dbReference>
<keyword evidence="3" id="KW-0285">Flavoprotein</keyword>
<dbReference type="InterPro" id="IPR007867">
    <property type="entry name" value="GMC_OxRtase_C"/>
</dbReference>
<comment type="caution">
    <text evidence="8">The sequence shown here is derived from an EMBL/GenBank/DDBJ whole genome shotgun (WGS) entry which is preliminary data.</text>
</comment>
<dbReference type="InterPro" id="IPR012132">
    <property type="entry name" value="GMC_OxRdtase"/>
</dbReference>
<dbReference type="InterPro" id="IPR000172">
    <property type="entry name" value="GMC_OxRdtase_N"/>
</dbReference>
<comment type="cofactor">
    <cofactor evidence="1 5">
        <name>FAD</name>
        <dbReference type="ChEBI" id="CHEBI:57692"/>
    </cofactor>
</comment>
<dbReference type="Proteomes" id="UP000094527">
    <property type="component" value="Unassembled WGS sequence"/>
</dbReference>
<feature type="domain" description="Glucose-methanol-choline oxidoreductase N-terminal" evidence="6">
    <location>
        <begin position="46"/>
        <end position="341"/>
    </location>
</feature>
<dbReference type="InterPro" id="IPR036188">
    <property type="entry name" value="FAD/NAD-bd_sf"/>
</dbReference>
<dbReference type="Pfam" id="PF05199">
    <property type="entry name" value="GMC_oxred_C"/>
    <property type="match status" value="1"/>
</dbReference>
<dbReference type="Pfam" id="PF00732">
    <property type="entry name" value="GMC_oxred_N"/>
    <property type="match status" value="1"/>
</dbReference>
<organism evidence="8 9">
    <name type="scientific">Orchesella cincta</name>
    <name type="common">Springtail</name>
    <name type="synonym">Podura cincta</name>
    <dbReference type="NCBI Taxonomy" id="48709"/>
    <lineage>
        <taxon>Eukaryota</taxon>
        <taxon>Metazoa</taxon>
        <taxon>Ecdysozoa</taxon>
        <taxon>Arthropoda</taxon>
        <taxon>Hexapoda</taxon>
        <taxon>Collembola</taxon>
        <taxon>Entomobryomorpha</taxon>
        <taxon>Entomobryoidea</taxon>
        <taxon>Orchesellidae</taxon>
        <taxon>Orchesellinae</taxon>
        <taxon>Orchesella</taxon>
    </lineage>
</organism>